<feature type="domain" description="Restriction endonuclease type IV Mrr" evidence="1">
    <location>
        <begin position="12"/>
        <end position="132"/>
    </location>
</feature>
<dbReference type="GO" id="GO:0003677">
    <property type="term" value="F:DNA binding"/>
    <property type="evidence" value="ECO:0007669"/>
    <property type="project" value="InterPro"/>
</dbReference>
<dbReference type="Gene3D" id="3.40.1350.10">
    <property type="match status" value="1"/>
</dbReference>
<keyword evidence="3" id="KW-1185">Reference proteome</keyword>
<dbReference type="Proteomes" id="UP000823588">
    <property type="component" value="Unassembled WGS sequence"/>
</dbReference>
<sequence length="296" mass="33910">MNVPRSELLTQLRALDEYEFEKLIADIWKYRGWDTTVTDQSRDGGIDVIARKDLPFDQKQLIQAKRYAKDNKIRLKHVQQYSSLYLDKSPDRDVDADVVALVTTSNLTQPAREKAAEHNLRIVDGEKLTQMIVEWDLSEIISDYIDPDAESESAFHDDIDTSVETYEGSRNWAMVEEFNGMTISSSEDMKLTATVDETLAYTVHHGQSYQNNLEERRNIHYLDGLDDEQLDRLKYIANDLGMRFLLGDRPNEWKIYDKGEGPIDPHRTVEIGMRILNGVFGSAFGDADIDVAVGNR</sequence>
<dbReference type="PANTHER" id="PTHR30015">
    <property type="entry name" value="MRR RESTRICTION SYSTEM PROTEIN"/>
    <property type="match status" value="1"/>
</dbReference>
<organism evidence="2 3">
    <name type="scientific">Halorubrum alkaliphilum</name>
    <dbReference type="NCBI Taxonomy" id="261290"/>
    <lineage>
        <taxon>Archaea</taxon>
        <taxon>Methanobacteriati</taxon>
        <taxon>Methanobacteriota</taxon>
        <taxon>Stenosarchaea group</taxon>
        <taxon>Halobacteria</taxon>
        <taxon>Halobacteriales</taxon>
        <taxon>Haloferacaceae</taxon>
        <taxon>Halorubrum</taxon>
    </lineage>
</organism>
<dbReference type="GO" id="GO:0009307">
    <property type="term" value="P:DNA restriction-modification system"/>
    <property type="evidence" value="ECO:0007669"/>
    <property type="project" value="InterPro"/>
</dbReference>
<dbReference type="InterPro" id="IPR011335">
    <property type="entry name" value="Restrct_endonuc-II-like"/>
</dbReference>
<dbReference type="OrthoDB" id="141004at2157"/>
<proteinExistence type="predicted"/>
<dbReference type="Pfam" id="PF04471">
    <property type="entry name" value="Mrr_cat"/>
    <property type="match status" value="1"/>
</dbReference>
<evidence type="ECO:0000313" key="2">
    <source>
        <dbReference type="EMBL" id="MBP1923662.1"/>
    </source>
</evidence>
<dbReference type="SUPFAM" id="SSF52980">
    <property type="entry name" value="Restriction endonuclease-like"/>
    <property type="match status" value="1"/>
</dbReference>
<dbReference type="InterPro" id="IPR011856">
    <property type="entry name" value="tRNA_endonuc-like_dom_sf"/>
</dbReference>
<dbReference type="EMBL" id="JAGGKQ010000027">
    <property type="protein sequence ID" value="MBP1923662.1"/>
    <property type="molecule type" value="Genomic_DNA"/>
</dbReference>
<dbReference type="GO" id="GO:0015666">
    <property type="term" value="F:restriction endodeoxyribonuclease activity"/>
    <property type="evidence" value="ECO:0007669"/>
    <property type="project" value="TreeGrafter"/>
</dbReference>
<dbReference type="RefSeq" id="WP_209486674.1">
    <property type="nucleotide sequence ID" value="NZ_JAGGKQ010000027.1"/>
</dbReference>
<dbReference type="AlphaFoldDB" id="A0A8T4GKY1"/>
<evidence type="ECO:0000259" key="1">
    <source>
        <dbReference type="Pfam" id="PF04471"/>
    </source>
</evidence>
<reference evidence="2" key="1">
    <citation type="submission" date="2021-03" db="EMBL/GenBank/DDBJ databases">
        <title>Genomic Encyclopedia of Type Strains, Phase IV (KMG-IV): sequencing the most valuable type-strain genomes for metagenomic binning, comparative biology and taxonomic classification.</title>
        <authorList>
            <person name="Goeker M."/>
        </authorList>
    </citation>
    <scope>NUCLEOTIDE SEQUENCE</scope>
    <source>
        <strain evidence="2">DSM 23564</strain>
    </source>
</reference>
<dbReference type="PANTHER" id="PTHR30015:SF7">
    <property type="entry name" value="TYPE IV METHYL-DIRECTED RESTRICTION ENZYME ECOKMRR"/>
    <property type="match status" value="1"/>
</dbReference>
<comment type="caution">
    <text evidence="2">The sequence shown here is derived from an EMBL/GenBank/DDBJ whole genome shotgun (WGS) entry which is preliminary data.</text>
</comment>
<protein>
    <recommendedName>
        <fullName evidence="1">Restriction endonuclease type IV Mrr domain-containing protein</fullName>
    </recommendedName>
</protein>
<accession>A0A8T4GKY1</accession>
<gene>
    <name evidence="2" type="ORF">J2751_002707</name>
</gene>
<dbReference type="InterPro" id="IPR007560">
    <property type="entry name" value="Restrct_endonuc_IV_Mrr"/>
</dbReference>
<name>A0A8T4GKY1_9EURY</name>
<dbReference type="InterPro" id="IPR052906">
    <property type="entry name" value="Type_IV_Methyl-Rstrct_Enzyme"/>
</dbReference>
<evidence type="ECO:0000313" key="3">
    <source>
        <dbReference type="Proteomes" id="UP000823588"/>
    </source>
</evidence>